<feature type="region of interest" description="Disordered" evidence="1">
    <location>
        <begin position="198"/>
        <end position="226"/>
    </location>
</feature>
<name>A0ABW3F019_9ACTN</name>
<comment type="caution">
    <text evidence="2">The sequence shown here is derived from an EMBL/GenBank/DDBJ whole genome shotgun (WGS) entry which is preliminary data.</text>
</comment>
<accession>A0ABW3F019</accession>
<feature type="compositionally biased region" description="Basic and acidic residues" evidence="1">
    <location>
        <begin position="199"/>
        <end position="209"/>
    </location>
</feature>
<evidence type="ECO:0000256" key="1">
    <source>
        <dbReference type="SAM" id="MobiDB-lite"/>
    </source>
</evidence>
<protein>
    <recommendedName>
        <fullName evidence="4">Adenylate/guanylate cyclase domain-containing protein</fullName>
    </recommendedName>
</protein>
<dbReference type="RefSeq" id="WP_378305862.1">
    <property type="nucleotide sequence ID" value="NZ_JBHTJA010000121.1"/>
</dbReference>
<dbReference type="EMBL" id="JBHTJA010000121">
    <property type="protein sequence ID" value="MFD0905205.1"/>
    <property type="molecule type" value="Genomic_DNA"/>
</dbReference>
<dbReference type="Gene3D" id="3.30.70.1230">
    <property type="entry name" value="Nucleotide cyclase"/>
    <property type="match status" value="1"/>
</dbReference>
<gene>
    <name evidence="2" type="ORF">ACFQ11_32855</name>
</gene>
<evidence type="ECO:0000313" key="3">
    <source>
        <dbReference type="Proteomes" id="UP001596972"/>
    </source>
</evidence>
<proteinExistence type="predicted"/>
<dbReference type="InterPro" id="IPR029787">
    <property type="entry name" value="Nucleotide_cyclase"/>
</dbReference>
<dbReference type="Proteomes" id="UP001596972">
    <property type="component" value="Unassembled WGS sequence"/>
</dbReference>
<reference evidence="3" key="1">
    <citation type="journal article" date="2019" name="Int. J. Syst. Evol. Microbiol.">
        <title>The Global Catalogue of Microorganisms (GCM) 10K type strain sequencing project: providing services to taxonomists for standard genome sequencing and annotation.</title>
        <authorList>
            <consortium name="The Broad Institute Genomics Platform"/>
            <consortium name="The Broad Institute Genome Sequencing Center for Infectious Disease"/>
            <person name="Wu L."/>
            <person name="Ma J."/>
        </authorList>
    </citation>
    <scope>NUCLEOTIDE SEQUENCE [LARGE SCALE GENOMIC DNA]</scope>
    <source>
        <strain evidence="3">JCM 31202</strain>
    </source>
</reference>
<dbReference type="SUPFAM" id="SSF55073">
    <property type="entry name" value="Nucleotide cyclase"/>
    <property type="match status" value="1"/>
</dbReference>
<keyword evidence="3" id="KW-1185">Reference proteome</keyword>
<sequence>MRGIETTARLDYRLLLAVDIQKYSRRDARDQLAAQHQLAEALDRAARGIGLDRARWDKQVGGDGELATLPTGTDPAPVAGGFVIGLAEALREVNRRPGRHRLRVRLALHYGTLTAGPFGPAGDAPIVVQRLLDAAPLRRLLDDDARDVAYVVSDSLYEDVVQTGFCALAPGAFQPMKITAKGAAFRGHLLTGALPGDAVRADPAGRDGTDAGGAAGPPGGPPGRVLTFPVLAAR</sequence>
<evidence type="ECO:0000313" key="2">
    <source>
        <dbReference type="EMBL" id="MFD0905205.1"/>
    </source>
</evidence>
<evidence type="ECO:0008006" key="4">
    <source>
        <dbReference type="Google" id="ProtNLM"/>
    </source>
</evidence>
<organism evidence="2 3">
    <name type="scientific">Actinomadura sediminis</name>
    <dbReference type="NCBI Taxonomy" id="1038904"/>
    <lineage>
        <taxon>Bacteria</taxon>
        <taxon>Bacillati</taxon>
        <taxon>Actinomycetota</taxon>
        <taxon>Actinomycetes</taxon>
        <taxon>Streptosporangiales</taxon>
        <taxon>Thermomonosporaceae</taxon>
        <taxon>Actinomadura</taxon>
    </lineage>
</organism>